<reference evidence="1" key="1">
    <citation type="submission" date="2021-01" db="EMBL/GenBank/DDBJ databases">
        <title>Whole genome shotgun sequence of Dactylosporangium siamense NBRC 106093.</title>
        <authorList>
            <person name="Komaki H."/>
            <person name="Tamura T."/>
        </authorList>
    </citation>
    <scope>NUCLEOTIDE SEQUENCE</scope>
    <source>
        <strain evidence="1">NBRC 106093</strain>
    </source>
</reference>
<sequence length="136" mass="14691">MVRTPETPPDGKKRGYPMRASRTIVAATTMLLLGAGLAGCSSQVDDLEKQLTKAGYTNVNAEADYDQVYDKKKKKNVKKLDDYEADAKAGNCAVEIEQDSGDHDYVIETANGKDVNFTNLTATALIAELAKQGITC</sequence>
<protein>
    <submittedName>
        <fullName evidence="1">Uncharacterized protein</fullName>
    </submittedName>
</protein>
<dbReference type="AlphaFoldDB" id="A0A919PGN8"/>
<dbReference type="Proteomes" id="UP000660611">
    <property type="component" value="Unassembled WGS sequence"/>
</dbReference>
<evidence type="ECO:0000313" key="1">
    <source>
        <dbReference type="EMBL" id="GIG43022.1"/>
    </source>
</evidence>
<gene>
    <name evidence="1" type="ORF">Dsi01nite_010630</name>
</gene>
<comment type="caution">
    <text evidence="1">The sequence shown here is derived from an EMBL/GenBank/DDBJ whole genome shotgun (WGS) entry which is preliminary data.</text>
</comment>
<organism evidence="1 2">
    <name type="scientific">Dactylosporangium siamense</name>
    <dbReference type="NCBI Taxonomy" id="685454"/>
    <lineage>
        <taxon>Bacteria</taxon>
        <taxon>Bacillati</taxon>
        <taxon>Actinomycetota</taxon>
        <taxon>Actinomycetes</taxon>
        <taxon>Micromonosporales</taxon>
        <taxon>Micromonosporaceae</taxon>
        <taxon>Dactylosporangium</taxon>
    </lineage>
</organism>
<name>A0A919PGN8_9ACTN</name>
<dbReference type="EMBL" id="BONQ01000018">
    <property type="protein sequence ID" value="GIG43022.1"/>
    <property type="molecule type" value="Genomic_DNA"/>
</dbReference>
<keyword evidence="2" id="KW-1185">Reference proteome</keyword>
<proteinExistence type="predicted"/>
<accession>A0A919PGN8</accession>
<evidence type="ECO:0000313" key="2">
    <source>
        <dbReference type="Proteomes" id="UP000660611"/>
    </source>
</evidence>